<reference evidence="3 4" key="1">
    <citation type="submission" date="2022-05" db="EMBL/GenBank/DDBJ databases">
        <authorList>
            <consortium name="Genoscope - CEA"/>
            <person name="William W."/>
        </authorList>
    </citation>
    <scope>NUCLEOTIDE SEQUENCE [LARGE SCALE GENOMIC DNA]</scope>
</reference>
<sequence>MAEFSAECSSDSKVLTEQNSDKVEVIERNKSDSVKLREEDVPGAILPREIPEECTVKQLQRWLLCRGAKTTGNKMQLVQRVKDYIAGGLSSKIKDPDGGIHLAKATADLGLMEEINAKKLKENFPVDGFTEELNILPAISFGTIWRYMIEESDAKKQLSTAKPLVKGYNFFKSGHVLSIKCRESDGKFYVKSQVLPSMKKTVLYNCFIVFNKDGSVVTAYDGCPAGVDGRCNHVTSTLFALEEFFKQSKAPVNPSLTPALSCTSKPCAWNVPRKRKIDNLPIAKAKFKKHQHGKLSKSEDKSPPSTRDVRAPHQQYPNTNTDMYNLLHHVKEIENKTRKKMALSLILPQKTLEENKETILVEHNYCTPLTHIEPVEPEQGNGSPVSTELLSPVKCHPVSLEEIKERCIKVKKRLFADEKDVDQIEKETMGQSVNENWNLHRKIRINASKCHRIATLQATTSPTKAISEVLHYKQIPQTIYMKEGLSREGAVIAEYIKSRKLNNQNVLVKPCGLFISKSHNFLAASPDGLVYNADSTEPSSSGLIEIKLVFLNENETLHDGLIRKRIFLPGSTDGQLVINQKHKYHYQVQQQLFVTEKSWVDLVIKGVKELTDRSFVDIEGVFISTVNFDCKFWSSVLPKLEAFYNEHILVELAYPRVKYGLSRFDMRGC</sequence>
<dbReference type="EMBL" id="CALNXJ010000109">
    <property type="protein sequence ID" value="CAH3164835.1"/>
    <property type="molecule type" value="Genomic_DNA"/>
</dbReference>
<dbReference type="Gene3D" id="3.90.320.10">
    <property type="match status" value="1"/>
</dbReference>
<feature type="compositionally biased region" description="Basic and acidic residues" evidence="1">
    <location>
        <begin position="296"/>
        <end position="311"/>
    </location>
</feature>
<dbReference type="CDD" id="cd22343">
    <property type="entry name" value="PDDEXK_lambda_exonuclease-like"/>
    <property type="match status" value="1"/>
</dbReference>
<evidence type="ECO:0000313" key="4">
    <source>
        <dbReference type="Proteomes" id="UP001159428"/>
    </source>
</evidence>
<feature type="domain" description="SAP" evidence="2">
    <location>
        <begin position="51"/>
        <end position="85"/>
    </location>
</feature>
<feature type="region of interest" description="Disordered" evidence="1">
    <location>
        <begin position="287"/>
        <end position="320"/>
    </location>
</feature>
<dbReference type="Pfam" id="PF09588">
    <property type="entry name" value="YqaJ"/>
    <property type="match status" value="1"/>
</dbReference>
<keyword evidence="4" id="KW-1185">Reference proteome</keyword>
<dbReference type="Proteomes" id="UP001159428">
    <property type="component" value="Unassembled WGS sequence"/>
</dbReference>
<dbReference type="InterPro" id="IPR019080">
    <property type="entry name" value="YqaJ_viral_recombinase"/>
</dbReference>
<dbReference type="GO" id="GO:0006281">
    <property type="term" value="P:DNA repair"/>
    <property type="evidence" value="ECO:0007669"/>
    <property type="project" value="UniProtKB-ARBA"/>
</dbReference>
<gene>
    <name evidence="3" type="ORF">PMEA_00002441</name>
</gene>
<dbReference type="AlphaFoldDB" id="A0AAU9Y1X9"/>
<proteinExistence type="predicted"/>
<dbReference type="PANTHER" id="PTHR47526:SF3">
    <property type="entry name" value="PHD-TYPE DOMAIN-CONTAINING PROTEIN"/>
    <property type="match status" value="1"/>
</dbReference>
<dbReference type="PANTHER" id="PTHR47526">
    <property type="entry name" value="ATP-DEPENDENT DNA HELICASE"/>
    <property type="match status" value="1"/>
</dbReference>
<dbReference type="SUPFAM" id="SSF52980">
    <property type="entry name" value="Restriction endonuclease-like"/>
    <property type="match status" value="1"/>
</dbReference>
<dbReference type="PROSITE" id="PS50800">
    <property type="entry name" value="SAP"/>
    <property type="match status" value="1"/>
</dbReference>
<evidence type="ECO:0000259" key="2">
    <source>
        <dbReference type="PROSITE" id="PS50800"/>
    </source>
</evidence>
<comment type="caution">
    <text evidence="3">The sequence shown here is derived from an EMBL/GenBank/DDBJ whole genome shotgun (WGS) entry which is preliminary data.</text>
</comment>
<protein>
    <recommendedName>
        <fullName evidence="2">SAP domain-containing protein</fullName>
    </recommendedName>
</protein>
<dbReference type="InterPro" id="IPR003034">
    <property type="entry name" value="SAP_dom"/>
</dbReference>
<dbReference type="InterPro" id="IPR011335">
    <property type="entry name" value="Restrct_endonuc-II-like"/>
</dbReference>
<evidence type="ECO:0000256" key="1">
    <source>
        <dbReference type="SAM" id="MobiDB-lite"/>
    </source>
</evidence>
<organism evidence="3 4">
    <name type="scientific">Pocillopora meandrina</name>
    <dbReference type="NCBI Taxonomy" id="46732"/>
    <lineage>
        <taxon>Eukaryota</taxon>
        <taxon>Metazoa</taxon>
        <taxon>Cnidaria</taxon>
        <taxon>Anthozoa</taxon>
        <taxon>Hexacorallia</taxon>
        <taxon>Scleractinia</taxon>
        <taxon>Astrocoeniina</taxon>
        <taxon>Pocilloporidae</taxon>
        <taxon>Pocillopora</taxon>
    </lineage>
</organism>
<evidence type="ECO:0000313" key="3">
    <source>
        <dbReference type="EMBL" id="CAH3164835.1"/>
    </source>
</evidence>
<dbReference type="InterPro" id="IPR011604">
    <property type="entry name" value="PDDEXK-like_dom_sf"/>
</dbReference>
<name>A0AAU9Y1X9_9CNID</name>
<accession>A0AAU9Y1X9</accession>